<reference evidence="2 3" key="1">
    <citation type="submission" date="2015-09" db="EMBL/GenBank/DDBJ databases">
        <title>Draft genome of the scarab beetle Oryctes borbonicus.</title>
        <authorList>
            <person name="Meyer J.M."/>
            <person name="Markov G.V."/>
            <person name="Baskaran P."/>
            <person name="Herrmann M."/>
            <person name="Sommer R.J."/>
            <person name="Roedelsperger C."/>
        </authorList>
    </citation>
    <scope>NUCLEOTIDE SEQUENCE [LARGE SCALE GENOMIC DNA]</scope>
    <source>
        <strain evidence="2">OB123</strain>
        <tissue evidence="2">Whole animal</tissue>
    </source>
</reference>
<dbReference type="Gene3D" id="1.25.10.10">
    <property type="entry name" value="Leucine-rich Repeat Variant"/>
    <property type="match status" value="1"/>
</dbReference>
<dbReference type="Pfam" id="PF04063">
    <property type="entry name" value="DUF383"/>
    <property type="match status" value="1"/>
</dbReference>
<feature type="non-terminal residue" evidence="2">
    <location>
        <position position="1"/>
    </location>
</feature>
<dbReference type="PANTHER" id="PTHR13387">
    <property type="entry name" value="PROTEIN HGH1 HOMOLOG"/>
    <property type="match status" value="1"/>
</dbReference>
<evidence type="ECO:0000313" key="2">
    <source>
        <dbReference type="EMBL" id="KRT79669.1"/>
    </source>
</evidence>
<comment type="caution">
    <text evidence="2">The sequence shown here is derived from an EMBL/GenBank/DDBJ whole genome shotgun (WGS) entry which is preliminary data.</text>
</comment>
<dbReference type="InterPro" id="IPR011989">
    <property type="entry name" value="ARM-like"/>
</dbReference>
<dbReference type="Proteomes" id="UP000051574">
    <property type="component" value="Unassembled WGS sequence"/>
</dbReference>
<dbReference type="EMBL" id="LJIG01022606">
    <property type="protein sequence ID" value="KRT79669.1"/>
    <property type="molecule type" value="Genomic_DNA"/>
</dbReference>
<sequence length="294" mass="33635">KYLIMASEIKELLKFMQIGARLDLKAYAVSTILGLTGTNEGIKVIIQIPELLVSLLTLLNDNSEVISKESALSLVNISANEDSVSPLLELDLEEKSKIAIQRKPHNIIKTALQFILDKDCHIADPCCMILSNLTRSSRHAEKVIEFMQKADVTFDVLINAFTRNKYNNKGASLHYLGPVLSNLSQNASVRKYILDKEKCVIQRLLPFTEYKDSHIRRGGIVGTLRNCCFDTEYHEWLLREDVDILPRLLLPLAGNNEYDEEDNDKLPLELQYLPEDKKREEDPDIRYKILRYTT</sequence>
<dbReference type="InterPro" id="IPR007205">
    <property type="entry name" value="Protein_HGH1_N"/>
</dbReference>
<organism evidence="2 3">
    <name type="scientific">Oryctes borbonicus</name>
    <dbReference type="NCBI Taxonomy" id="1629725"/>
    <lineage>
        <taxon>Eukaryota</taxon>
        <taxon>Metazoa</taxon>
        <taxon>Ecdysozoa</taxon>
        <taxon>Arthropoda</taxon>
        <taxon>Hexapoda</taxon>
        <taxon>Insecta</taxon>
        <taxon>Pterygota</taxon>
        <taxon>Neoptera</taxon>
        <taxon>Endopterygota</taxon>
        <taxon>Coleoptera</taxon>
        <taxon>Polyphaga</taxon>
        <taxon>Scarabaeiformia</taxon>
        <taxon>Scarabaeidae</taxon>
        <taxon>Dynastinae</taxon>
        <taxon>Oryctes</taxon>
    </lineage>
</organism>
<dbReference type="InterPro" id="IPR039717">
    <property type="entry name" value="Hgh1"/>
</dbReference>
<feature type="domain" description="Protein HGH1 N-terminal" evidence="1">
    <location>
        <begin position="115"/>
        <end position="286"/>
    </location>
</feature>
<proteinExistence type="predicted"/>
<accession>A0A0T6AXT5</accession>
<name>A0A0T6AXT5_9SCAR</name>
<dbReference type="OrthoDB" id="338814at2759"/>
<evidence type="ECO:0000259" key="1">
    <source>
        <dbReference type="Pfam" id="PF04063"/>
    </source>
</evidence>
<gene>
    <name evidence="2" type="ORF">AMK59_8802</name>
</gene>
<dbReference type="SUPFAM" id="SSF48371">
    <property type="entry name" value="ARM repeat"/>
    <property type="match status" value="1"/>
</dbReference>
<dbReference type="InterPro" id="IPR016024">
    <property type="entry name" value="ARM-type_fold"/>
</dbReference>
<evidence type="ECO:0000313" key="3">
    <source>
        <dbReference type="Proteomes" id="UP000051574"/>
    </source>
</evidence>
<dbReference type="PANTHER" id="PTHR13387:SF9">
    <property type="entry name" value="PROTEIN HGH1 HOMOLOG"/>
    <property type="match status" value="1"/>
</dbReference>
<protein>
    <submittedName>
        <fullName evidence="2">Armadillo repeat containing protein</fullName>
    </submittedName>
</protein>
<keyword evidence="3" id="KW-1185">Reference proteome</keyword>
<dbReference type="AlphaFoldDB" id="A0A0T6AXT5"/>